<dbReference type="CDD" id="cd12384">
    <property type="entry name" value="RRM_RBM24_RBM38_like"/>
    <property type="match status" value="1"/>
</dbReference>
<organism evidence="4 5">
    <name type="scientific">Prunus persica</name>
    <name type="common">Peach</name>
    <name type="synonym">Amygdalus persica</name>
    <dbReference type="NCBI Taxonomy" id="3760"/>
    <lineage>
        <taxon>Eukaryota</taxon>
        <taxon>Viridiplantae</taxon>
        <taxon>Streptophyta</taxon>
        <taxon>Embryophyta</taxon>
        <taxon>Tracheophyta</taxon>
        <taxon>Spermatophyta</taxon>
        <taxon>Magnoliopsida</taxon>
        <taxon>eudicotyledons</taxon>
        <taxon>Gunneridae</taxon>
        <taxon>Pentapetalae</taxon>
        <taxon>rosids</taxon>
        <taxon>fabids</taxon>
        <taxon>Rosales</taxon>
        <taxon>Rosaceae</taxon>
        <taxon>Amygdaloideae</taxon>
        <taxon>Amygdaleae</taxon>
        <taxon>Prunus</taxon>
    </lineage>
</organism>
<evidence type="ECO:0000259" key="3">
    <source>
        <dbReference type="PROSITE" id="PS50102"/>
    </source>
</evidence>
<dbReference type="Pfam" id="PF00076">
    <property type="entry name" value="RRM_1"/>
    <property type="match status" value="1"/>
</dbReference>
<dbReference type="InterPro" id="IPR000504">
    <property type="entry name" value="RRM_dom"/>
</dbReference>
<dbReference type="GO" id="GO:0003723">
    <property type="term" value="F:RNA binding"/>
    <property type="evidence" value="ECO:0007669"/>
    <property type="project" value="UniProtKB-UniRule"/>
</dbReference>
<sequence length="148" mass="16298">MAYQSSGSSSSSGPSGFQFLNSPFGDTTYTKVFVGGLAWETHSDTMRRYFEQFGEILEAVVISDKNTGRSKGYGFVTFREPEAAARACADPTPIIDGRRANCNLASLRRPRPPMHYGMVSQSVGWITIQKFPLCSFPFLAQLKLHCVG</sequence>
<dbReference type="SMART" id="SM00360">
    <property type="entry name" value="RRM"/>
    <property type="match status" value="1"/>
</dbReference>
<name>A0A251P1D1_PRUPE</name>
<dbReference type="InterPro" id="IPR035979">
    <property type="entry name" value="RBD_domain_sf"/>
</dbReference>
<reference evidence="4 5" key="1">
    <citation type="journal article" date="2013" name="Nat. Genet.">
        <title>The high-quality draft genome of peach (Prunus persica) identifies unique patterns of genetic diversity, domestication and genome evolution.</title>
        <authorList>
            <consortium name="International Peach Genome Initiative"/>
            <person name="Verde I."/>
            <person name="Abbott A.G."/>
            <person name="Scalabrin S."/>
            <person name="Jung S."/>
            <person name="Shu S."/>
            <person name="Marroni F."/>
            <person name="Zhebentyayeva T."/>
            <person name="Dettori M.T."/>
            <person name="Grimwood J."/>
            <person name="Cattonaro F."/>
            <person name="Zuccolo A."/>
            <person name="Rossini L."/>
            <person name="Jenkins J."/>
            <person name="Vendramin E."/>
            <person name="Meisel L.A."/>
            <person name="Decroocq V."/>
            <person name="Sosinski B."/>
            <person name="Prochnik S."/>
            <person name="Mitros T."/>
            <person name="Policriti A."/>
            <person name="Cipriani G."/>
            <person name="Dondini L."/>
            <person name="Ficklin S."/>
            <person name="Goodstein D.M."/>
            <person name="Xuan P."/>
            <person name="Del Fabbro C."/>
            <person name="Aramini V."/>
            <person name="Copetti D."/>
            <person name="Gonzalez S."/>
            <person name="Horner D.S."/>
            <person name="Falchi R."/>
            <person name="Lucas S."/>
            <person name="Mica E."/>
            <person name="Maldonado J."/>
            <person name="Lazzari B."/>
            <person name="Bielenberg D."/>
            <person name="Pirona R."/>
            <person name="Miculan M."/>
            <person name="Barakat A."/>
            <person name="Testolin R."/>
            <person name="Stella A."/>
            <person name="Tartarini S."/>
            <person name="Tonutti P."/>
            <person name="Arus P."/>
            <person name="Orellana A."/>
            <person name="Wells C."/>
            <person name="Main D."/>
            <person name="Vizzotto G."/>
            <person name="Silva H."/>
            <person name="Salamini F."/>
            <person name="Schmutz J."/>
            <person name="Morgante M."/>
            <person name="Rokhsar D.S."/>
        </authorList>
    </citation>
    <scope>NUCLEOTIDE SEQUENCE [LARGE SCALE GENOMIC DNA]</scope>
    <source>
        <strain evidence="5">cv. Nemared</strain>
    </source>
</reference>
<accession>A0A251P1D1</accession>
<dbReference type="PANTHER" id="PTHR11176">
    <property type="entry name" value="BOULE-RELATED"/>
    <property type="match status" value="1"/>
</dbReference>
<evidence type="ECO:0000256" key="2">
    <source>
        <dbReference type="PROSITE-ProRule" id="PRU00176"/>
    </source>
</evidence>
<dbReference type="AlphaFoldDB" id="A0A251P1D1"/>
<dbReference type="SUPFAM" id="SSF54928">
    <property type="entry name" value="RNA-binding domain, RBD"/>
    <property type="match status" value="1"/>
</dbReference>
<dbReference type="InterPro" id="IPR012677">
    <property type="entry name" value="Nucleotide-bd_a/b_plait_sf"/>
</dbReference>
<evidence type="ECO:0000313" key="5">
    <source>
        <dbReference type="Proteomes" id="UP000006882"/>
    </source>
</evidence>
<evidence type="ECO:0000256" key="1">
    <source>
        <dbReference type="ARBA" id="ARBA00022884"/>
    </source>
</evidence>
<dbReference type="FunFam" id="3.30.70.330:FF:000250">
    <property type="entry name" value="RNA-binding (RRM/RBD/RNP motifs) family protein"/>
    <property type="match status" value="1"/>
</dbReference>
<dbReference type="PANTHER" id="PTHR11176:SF57">
    <property type="entry name" value="PROTEIN BOULE"/>
    <property type="match status" value="1"/>
</dbReference>
<proteinExistence type="predicted"/>
<dbReference type="Gene3D" id="3.30.70.330">
    <property type="match status" value="1"/>
</dbReference>
<dbReference type="Gramene" id="ONI05393">
    <property type="protein sequence ID" value="ONI05393"/>
    <property type="gene ID" value="PRUPE_5G005300"/>
</dbReference>
<protein>
    <recommendedName>
        <fullName evidence="3">RRM domain-containing protein</fullName>
    </recommendedName>
</protein>
<evidence type="ECO:0000313" key="4">
    <source>
        <dbReference type="EMBL" id="ONI05393.1"/>
    </source>
</evidence>
<feature type="domain" description="RRM" evidence="3">
    <location>
        <begin position="30"/>
        <end position="107"/>
    </location>
</feature>
<keyword evidence="1 2" id="KW-0694">RNA-binding</keyword>
<dbReference type="PROSITE" id="PS50102">
    <property type="entry name" value="RRM"/>
    <property type="match status" value="1"/>
</dbReference>
<keyword evidence="5" id="KW-1185">Reference proteome</keyword>
<dbReference type="EMBL" id="CM007655">
    <property type="protein sequence ID" value="ONI05393.1"/>
    <property type="molecule type" value="Genomic_DNA"/>
</dbReference>
<gene>
    <name evidence="4" type="ORF">PRUPE_5G005300</name>
</gene>
<dbReference type="Proteomes" id="UP000006882">
    <property type="component" value="Chromosome G5"/>
</dbReference>